<organism evidence="1">
    <name type="scientific">Cyprinus carpio</name>
    <name type="common">Common carp</name>
    <dbReference type="NCBI Taxonomy" id="7962"/>
    <lineage>
        <taxon>Eukaryota</taxon>
        <taxon>Metazoa</taxon>
        <taxon>Chordata</taxon>
        <taxon>Craniata</taxon>
        <taxon>Vertebrata</taxon>
        <taxon>Euteleostomi</taxon>
        <taxon>Actinopterygii</taxon>
        <taxon>Neopterygii</taxon>
        <taxon>Teleostei</taxon>
        <taxon>Ostariophysi</taxon>
        <taxon>Cypriniformes</taxon>
        <taxon>Cyprinidae</taxon>
        <taxon>Cyprininae</taxon>
        <taxon>Cyprinus</taxon>
    </lineage>
</organism>
<protein>
    <submittedName>
        <fullName evidence="1">Uncharacterized protein LOC122142570</fullName>
    </submittedName>
</protein>
<dbReference type="OrthoDB" id="8880272at2759"/>
<name>A0A9R0ASK5_CYPCA</name>
<sequence length="279" mass="30844">MASSPYSRPSPIRVKCVLNHKNTKTLNFMQVNGEIRPGTQVITYLSALSTGGQVYVTQSSSDRAAFEEGVTYYIKNYTVSSRYGQERLFMGPNTTTYKTAPLTLTFDAEKMAKDALVPPSVSVTGEEQDLFSRGGYLILEGTVEHMQVPRMTTVRDREVLILDVGIKSGSRILEVSLWRDQALSKFKINDKVNICHLRASAKATKLNSTLHTTVEVLEQGPVVEDIVVIGLSEANGEVSLLAEDFSEYTAPPELLEGSVEELLCQLPLHLEEPQKTTKV</sequence>
<dbReference type="GeneID" id="122142570"/>
<dbReference type="AlphaFoldDB" id="A0A9R0ASK5"/>
<dbReference type="RefSeq" id="XP_042609727.1">
    <property type="nucleotide sequence ID" value="XM_042753793.1"/>
</dbReference>
<reference evidence="1" key="1">
    <citation type="submission" date="2025-08" db="UniProtKB">
        <authorList>
            <consortium name="RefSeq"/>
        </authorList>
    </citation>
    <scope>IDENTIFICATION</scope>
    <source>
        <tissue evidence="1">Muscle</tissue>
    </source>
</reference>
<dbReference type="KEGG" id="ccar:122142570"/>
<gene>
    <name evidence="1" type="primary">LOC122142570</name>
</gene>
<accession>A0A9R0ASK5</accession>
<proteinExistence type="predicted"/>
<dbReference type="Proteomes" id="UP001155660">
    <property type="component" value="Unplaced"/>
</dbReference>
<evidence type="ECO:0000313" key="1">
    <source>
        <dbReference type="RefSeq" id="XP_042609727.1"/>
    </source>
</evidence>